<evidence type="ECO:0000313" key="2">
    <source>
        <dbReference type="Proteomes" id="UP000192738"/>
    </source>
</evidence>
<organism evidence="1 2">
    <name type="scientific">Sporomusa malonica</name>
    <dbReference type="NCBI Taxonomy" id="112901"/>
    <lineage>
        <taxon>Bacteria</taxon>
        <taxon>Bacillati</taxon>
        <taxon>Bacillota</taxon>
        <taxon>Negativicutes</taxon>
        <taxon>Selenomonadales</taxon>
        <taxon>Sporomusaceae</taxon>
        <taxon>Sporomusa</taxon>
    </lineage>
</organism>
<reference evidence="1 2" key="1">
    <citation type="submission" date="2017-04" db="EMBL/GenBank/DDBJ databases">
        <authorList>
            <person name="Afonso C.L."/>
            <person name="Miller P.J."/>
            <person name="Scott M.A."/>
            <person name="Spackman E."/>
            <person name="Goraichik I."/>
            <person name="Dimitrov K.M."/>
            <person name="Suarez D.L."/>
            <person name="Swayne D.E."/>
        </authorList>
    </citation>
    <scope>NUCLEOTIDE SEQUENCE [LARGE SCALE GENOMIC DNA]</scope>
    <source>
        <strain evidence="1 2">DSM 5090</strain>
    </source>
</reference>
<evidence type="ECO:0000313" key="1">
    <source>
        <dbReference type="EMBL" id="SMD09033.1"/>
    </source>
</evidence>
<dbReference type="RefSeq" id="WP_084577862.1">
    <property type="nucleotide sequence ID" value="NZ_CP155572.1"/>
</dbReference>
<dbReference type="OrthoDB" id="1684880at2"/>
<dbReference type="EMBL" id="FWXI01000024">
    <property type="protein sequence ID" value="SMD09033.1"/>
    <property type="molecule type" value="Genomic_DNA"/>
</dbReference>
<accession>A0A1W2EH46</accession>
<name>A0A1W2EH46_9FIRM</name>
<protein>
    <submittedName>
        <fullName evidence="1">Uncharacterized protein</fullName>
    </submittedName>
</protein>
<sequence length="71" mass="8411">MCGMNWYREQLEMADDDIKRLSELLKMMEERYKLSHLEAGELDKLSPDIIAIYHELTSRKNLLLTQKSPQV</sequence>
<proteinExistence type="predicted"/>
<dbReference type="Proteomes" id="UP000192738">
    <property type="component" value="Unassembled WGS sequence"/>
</dbReference>
<keyword evidence="2" id="KW-1185">Reference proteome</keyword>
<dbReference type="AlphaFoldDB" id="A0A1W2EH46"/>
<gene>
    <name evidence="1" type="ORF">SAMN04488500_12434</name>
</gene>